<dbReference type="EMBL" id="CP022384">
    <property type="protein sequence ID" value="ATA81078.1"/>
    <property type="molecule type" value="Genomic_DNA"/>
</dbReference>
<dbReference type="KEGG" id="clk:CGC53_01270"/>
<dbReference type="AlphaFoldDB" id="A0A250FAK1"/>
<keyword evidence="2" id="KW-1185">Reference proteome</keyword>
<proteinExistence type="predicted"/>
<name>A0A250FAK1_9FLAO</name>
<protein>
    <submittedName>
        <fullName evidence="1">Uncharacterized protein</fullName>
    </submittedName>
</protein>
<reference evidence="2" key="1">
    <citation type="submission" date="2017-06" db="EMBL/GenBank/DDBJ databases">
        <title>Capnocytophaga spp. assemblies.</title>
        <authorList>
            <person name="Gulvik C.A."/>
        </authorList>
    </citation>
    <scope>NUCLEOTIDE SEQUENCE [LARGE SCALE GENOMIC DNA]</scope>
    <source>
        <strain evidence="2">H6253</strain>
    </source>
</reference>
<accession>A0A250FAK1</accession>
<organism evidence="1 2">
    <name type="scientific">Capnocytophaga leadbetteri</name>
    <dbReference type="NCBI Taxonomy" id="327575"/>
    <lineage>
        <taxon>Bacteria</taxon>
        <taxon>Pseudomonadati</taxon>
        <taxon>Bacteroidota</taxon>
        <taxon>Flavobacteriia</taxon>
        <taxon>Flavobacteriales</taxon>
        <taxon>Flavobacteriaceae</taxon>
        <taxon>Capnocytophaga</taxon>
    </lineage>
</organism>
<dbReference type="RefSeq" id="WP_095913001.1">
    <property type="nucleotide sequence ID" value="NZ_CP022384.1"/>
</dbReference>
<dbReference type="Proteomes" id="UP000217276">
    <property type="component" value="Chromosome"/>
</dbReference>
<evidence type="ECO:0000313" key="1">
    <source>
        <dbReference type="EMBL" id="ATA81078.1"/>
    </source>
</evidence>
<sequence length="81" mass="9201">MLKNPNQFAKAMTYLNAHGISVYKTAVSNFDQLRIYIDNNGQVTPSQQLYTHKSVTAKLEELVLLLYHKVSKQLSENSTNT</sequence>
<gene>
    <name evidence="1" type="ORF">CGC53_01270</name>
</gene>
<evidence type="ECO:0000313" key="2">
    <source>
        <dbReference type="Proteomes" id="UP000217276"/>
    </source>
</evidence>